<evidence type="ECO:0000256" key="1">
    <source>
        <dbReference type="ARBA" id="ARBA00022845"/>
    </source>
</evidence>
<dbReference type="GO" id="GO:0043024">
    <property type="term" value="F:ribosomal small subunit binding"/>
    <property type="evidence" value="ECO:0007669"/>
    <property type="project" value="TreeGrafter"/>
</dbReference>
<dbReference type="InterPro" id="IPR050574">
    <property type="entry name" value="HPF/YfiA_ribosome-assoc"/>
</dbReference>
<evidence type="ECO:0000259" key="3">
    <source>
        <dbReference type="Pfam" id="PF16321"/>
    </source>
</evidence>
<dbReference type="Pfam" id="PF02482">
    <property type="entry name" value="Ribosomal_S30AE"/>
    <property type="match status" value="1"/>
</dbReference>
<dbReference type="Proteomes" id="UP000545493">
    <property type="component" value="Unassembled WGS sequence"/>
</dbReference>
<evidence type="ECO:0000313" key="4">
    <source>
        <dbReference type="EMBL" id="NIJ11840.1"/>
    </source>
</evidence>
<sequence>MNRRSPTVPETVRVRVHGHLPGADAYAEEKVSSVFKYAPEPILDASVRLTKHEDPSVRRKVVAQANLDLRGRLIRAQVEAETAHEAIDRLAQRLRRQLEKSARNWQAIKGRQPKPGSWRHGEEPSERPPFFPRPAEEREVVRHKAFTLAKLPVGEAAIEMDLMDYDFHLFTERGSEEDSVLYRTPEGYRLAQVHPRPRHIETGEVDVSVSEHAAPRLNLAEAIERLDLSGLPFLFYSDADRGRGQVIYHRYDGHYGLITPPE</sequence>
<keyword evidence="1" id="KW-0810">Translation regulation</keyword>
<dbReference type="Gene3D" id="3.30.505.50">
    <property type="entry name" value="Sigma 54 modulation/S30EA ribosomal protein, C-terminal domain"/>
    <property type="match status" value="2"/>
</dbReference>
<dbReference type="GO" id="GO:0022627">
    <property type="term" value="C:cytosolic small ribosomal subunit"/>
    <property type="evidence" value="ECO:0007669"/>
    <property type="project" value="TreeGrafter"/>
</dbReference>
<evidence type="ECO:0000313" key="5">
    <source>
        <dbReference type="Proteomes" id="UP000545493"/>
    </source>
</evidence>
<organism evidence="4 5">
    <name type="scientific">Saccharomonospora amisosensis</name>
    <dbReference type="NCBI Taxonomy" id="1128677"/>
    <lineage>
        <taxon>Bacteria</taxon>
        <taxon>Bacillati</taxon>
        <taxon>Actinomycetota</taxon>
        <taxon>Actinomycetes</taxon>
        <taxon>Pseudonocardiales</taxon>
        <taxon>Pseudonocardiaceae</taxon>
        <taxon>Saccharomonospora</taxon>
    </lineage>
</organism>
<evidence type="ECO:0000256" key="2">
    <source>
        <dbReference type="SAM" id="MobiDB-lite"/>
    </source>
</evidence>
<name>A0A7X5UPL3_9PSEU</name>
<accession>A0A7X5UPL3</accession>
<dbReference type="Gene3D" id="3.30.160.100">
    <property type="entry name" value="Ribosome hibernation promotion factor-like"/>
    <property type="match status" value="1"/>
</dbReference>
<feature type="domain" description="Sigma 54 modulation/S30EA ribosomal protein C-terminal" evidence="3">
    <location>
        <begin position="209"/>
        <end position="257"/>
    </location>
</feature>
<dbReference type="AlphaFoldDB" id="A0A7X5UPL3"/>
<comment type="caution">
    <text evidence="4">The sequence shown here is derived from an EMBL/GenBank/DDBJ whole genome shotgun (WGS) entry which is preliminary data.</text>
</comment>
<reference evidence="4 5" key="1">
    <citation type="submission" date="2020-03" db="EMBL/GenBank/DDBJ databases">
        <title>Sequencing the genomes of 1000 actinobacteria strains.</title>
        <authorList>
            <person name="Klenk H.-P."/>
        </authorList>
    </citation>
    <scope>NUCLEOTIDE SEQUENCE [LARGE SCALE GENOMIC DNA]</scope>
    <source>
        <strain evidence="4 5">DSM 45685</strain>
    </source>
</reference>
<dbReference type="EMBL" id="JAAOYM010000001">
    <property type="protein sequence ID" value="NIJ11840.1"/>
    <property type="molecule type" value="Genomic_DNA"/>
</dbReference>
<dbReference type="InterPro" id="IPR038416">
    <property type="entry name" value="Ribosom_S30AE_C_sf"/>
</dbReference>
<keyword evidence="5" id="KW-1185">Reference proteome</keyword>
<dbReference type="SUPFAM" id="SSF69754">
    <property type="entry name" value="Ribosome binding protein Y (YfiA homologue)"/>
    <property type="match status" value="1"/>
</dbReference>
<dbReference type="PANTHER" id="PTHR33231">
    <property type="entry name" value="30S RIBOSOMAL PROTEIN"/>
    <property type="match status" value="1"/>
</dbReference>
<dbReference type="GO" id="GO:0045900">
    <property type="term" value="P:negative regulation of translational elongation"/>
    <property type="evidence" value="ECO:0007669"/>
    <property type="project" value="TreeGrafter"/>
</dbReference>
<dbReference type="InterPro" id="IPR032528">
    <property type="entry name" value="Ribosom_S30AE_C"/>
</dbReference>
<dbReference type="Pfam" id="PF16321">
    <property type="entry name" value="Ribosom_S30AE_C"/>
    <property type="match status" value="2"/>
</dbReference>
<protein>
    <submittedName>
        <fullName evidence="4">Ribosome-associated translation inhibitor RaiA</fullName>
    </submittedName>
</protein>
<feature type="region of interest" description="Disordered" evidence="2">
    <location>
        <begin position="102"/>
        <end position="132"/>
    </location>
</feature>
<dbReference type="InterPro" id="IPR036567">
    <property type="entry name" value="RHF-like"/>
</dbReference>
<feature type="domain" description="Sigma 54 modulation/S30EA ribosomal protein C-terminal" evidence="3">
    <location>
        <begin position="136"/>
        <end position="187"/>
    </location>
</feature>
<proteinExistence type="predicted"/>
<dbReference type="PANTHER" id="PTHR33231:SF1">
    <property type="entry name" value="30S RIBOSOMAL PROTEIN"/>
    <property type="match status" value="1"/>
</dbReference>
<dbReference type="InterPro" id="IPR003489">
    <property type="entry name" value="RHF/RaiA"/>
</dbReference>
<dbReference type="RefSeq" id="WP_167169707.1">
    <property type="nucleotide sequence ID" value="NZ_JAAOYM010000001.1"/>
</dbReference>
<gene>
    <name evidence="4" type="ORF">FHU38_002184</name>
</gene>